<evidence type="ECO:0000256" key="9">
    <source>
        <dbReference type="ARBA" id="ARBA00023033"/>
    </source>
</evidence>
<dbReference type="Gene3D" id="1.10.630.10">
    <property type="entry name" value="Cytochrome P450"/>
    <property type="match status" value="1"/>
</dbReference>
<reference evidence="14" key="1">
    <citation type="submission" date="2024-07" db="EMBL/GenBank/DDBJ databases">
        <title>Two chromosome-level genome assemblies of Korean endemic species Abeliophyllum distichum and Forsythia ovata (Oleaceae).</title>
        <authorList>
            <person name="Jang H."/>
        </authorList>
    </citation>
    <scope>NUCLEOTIDE SEQUENCE [LARGE SCALE GENOMIC DNA]</scope>
</reference>
<dbReference type="PANTHER" id="PTHR47950">
    <property type="entry name" value="CYTOCHROME P450, FAMILY 76, SUBFAMILY C, POLYPEPTIDE 5-RELATED"/>
    <property type="match status" value="1"/>
</dbReference>
<comment type="similarity">
    <text evidence="2 12">Belongs to the cytochrome P450 family.</text>
</comment>
<dbReference type="Pfam" id="PF00067">
    <property type="entry name" value="p450"/>
    <property type="match status" value="1"/>
</dbReference>
<dbReference type="FunFam" id="1.10.630.10:FF:000007">
    <property type="entry name" value="Cytochrome P450 76C4"/>
    <property type="match status" value="1"/>
</dbReference>
<comment type="subcellular location">
    <subcellularLocation>
        <location evidence="1">Membrane</location>
        <topology evidence="1">Single-pass membrane protein</topology>
    </subcellularLocation>
</comment>
<evidence type="ECO:0000256" key="11">
    <source>
        <dbReference type="PIRSR" id="PIRSR602401-1"/>
    </source>
</evidence>
<keyword evidence="9 12" id="KW-0503">Monooxygenase</keyword>
<dbReference type="PRINTS" id="PR00463">
    <property type="entry name" value="EP450I"/>
</dbReference>
<evidence type="ECO:0000313" key="14">
    <source>
        <dbReference type="Proteomes" id="UP001604277"/>
    </source>
</evidence>
<dbReference type="GO" id="GO:0046872">
    <property type="term" value="F:metal ion binding"/>
    <property type="evidence" value="ECO:0007669"/>
    <property type="project" value="UniProtKB-KW"/>
</dbReference>
<dbReference type="InterPro" id="IPR002401">
    <property type="entry name" value="Cyt_P450_E_grp-I"/>
</dbReference>
<dbReference type="AlphaFoldDB" id="A0ABD1VKS5"/>
<comment type="caution">
    <text evidence="13">The sequence shown here is derived from an EMBL/GenBank/DDBJ whole genome shotgun (WGS) entry which is preliminary data.</text>
</comment>
<dbReference type="GO" id="GO:0004497">
    <property type="term" value="F:monooxygenase activity"/>
    <property type="evidence" value="ECO:0007669"/>
    <property type="project" value="UniProtKB-KW"/>
</dbReference>
<dbReference type="GO" id="GO:0016020">
    <property type="term" value="C:membrane"/>
    <property type="evidence" value="ECO:0007669"/>
    <property type="project" value="UniProtKB-SubCell"/>
</dbReference>
<protein>
    <submittedName>
        <fullName evidence="13">Cytochrome</fullName>
    </submittedName>
</protein>
<evidence type="ECO:0000256" key="2">
    <source>
        <dbReference type="ARBA" id="ARBA00010617"/>
    </source>
</evidence>
<dbReference type="InterPro" id="IPR001128">
    <property type="entry name" value="Cyt_P450"/>
</dbReference>
<evidence type="ECO:0000256" key="7">
    <source>
        <dbReference type="ARBA" id="ARBA00023002"/>
    </source>
</evidence>
<name>A0ABD1VKS5_9LAMI</name>
<dbReference type="PROSITE" id="PS00086">
    <property type="entry name" value="CYTOCHROME_P450"/>
    <property type="match status" value="1"/>
</dbReference>
<keyword evidence="4" id="KW-0812">Transmembrane</keyword>
<keyword evidence="10" id="KW-0472">Membrane</keyword>
<keyword evidence="6" id="KW-1133">Transmembrane helix</keyword>
<evidence type="ECO:0000313" key="13">
    <source>
        <dbReference type="EMBL" id="KAL2537949.1"/>
    </source>
</evidence>
<evidence type="ECO:0000256" key="6">
    <source>
        <dbReference type="ARBA" id="ARBA00022989"/>
    </source>
</evidence>
<keyword evidence="7 12" id="KW-0560">Oxidoreductase</keyword>
<evidence type="ECO:0000256" key="4">
    <source>
        <dbReference type="ARBA" id="ARBA00022692"/>
    </source>
</evidence>
<keyword evidence="8 11" id="KW-0408">Iron</keyword>
<dbReference type="PRINTS" id="PR00385">
    <property type="entry name" value="P450"/>
</dbReference>
<keyword evidence="14" id="KW-1185">Reference proteome</keyword>
<dbReference type="CDD" id="cd11073">
    <property type="entry name" value="CYP76-like"/>
    <property type="match status" value="1"/>
</dbReference>
<evidence type="ECO:0000256" key="1">
    <source>
        <dbReference type="ARBA" id="ARBA00004167"/>
    </source>
</evidence>
<dbReference type="PANTHER" id="PTHR47950:SF4">
    <property type="entry name" value="GERANIOL 8-HYDROXYLASE-LIKE"/>
    <property type="match status" value="1"/>
</dbReference>
<evidence type="ECO:0000256" key="8">
    <source>
        <dbReference type="ARBA" id="ARBA00023004"/>
    </source>
</evidence>
<evidence type="ECO:0000256" key="5">
    <source>
        <dbReference type="ARBA" id="ARBA00022723"/>
    </source>
</evidence>
<evidence type="ECO:0000256" key="3">
    <source>
        <dbReference type="ARBA" id="ARBA00022617"/>
    </source>
</evidence>
<sequence>MFSFIKVEFEAPRVDRVGSEPHFLAANFSFIGTVEQRIVQFVKNSSNNSSADQEYKVCAARNIGELIRPEVMWGEILRQHRFDSRVGQIFTEILWESVIGVGLLALSLKSLPLVHIPRFTTHLVKGPLTQVGGFVFWTFPLSEERRRSGKLPPGPYPFPIIGNILQIGRHPHQSLTKLAKIYGPIMYLKLGSIDTIVVSSPEIAKEVLQKHDHSLSSRRIPAAAEVHDHSTKSMLWLPVADQWRILRKISKEQVFSVPRLEASHGLRQEKLQNLYDFVHECSINHQLVDIGKAAFIASLNLMSATLFSRDGAQYNSDSSQELKETIVGMAKILATPNFSDFFPVLKSIDPQRIKHESKRYFGKAYSILENMINQRLKLSAESLDSVDKNDFLQALLDYSRNNSSEFPSDHIKHLLLDLFGGGTEAAATTMVWIMTELIRNPEKMSKARNELWDVVGRNNKVKESDISRLKYLQSVIKETFRYHPTGPLLVPHKADVDTEINGYIVPKDSQIFVNIWAMGRDPNIWSNPNSFEPERFLQREIDIKGQDFDLIPFGSGRRICPGLPLATRMLPLMVATMIHNFDWKLEGEMKPEEVDISEKFGVALEKAVPLKAFPIKL</sequence>
<dbReference type="SUPFAM" id="SSF48264">
    <property type="entry name" value="Cytochrome P450"/>
    <property type="match status" value="1"/>
</dbReference>
<gene>
    <name evidence="13" type="ORF">Fot_19340</name>
</gene>
<feature type="binding site" description="axial binding residue" evidence="11">
    <location>
        <position position="560"/>
    </location>
    <ligand>
        <name>heme</name>
        <dbReference type="ChEBI" id="CHEBI:30413"/>
    </ligand>
    <ligandPart>
        <name>Fe</name>
        <dbReference type="ChEBI" id="CHEBI:18248"/>
    </ligandPart>
</feature>
<proteinExistence type="inferred from homology"/>
<dbReference type="Proteomes" id="UP001604277">
    <property type="component" value="Unassembled WGS sequence"/>
</dbReference>
<keyword evidence="3 11" id="KW-0349">Heme</keyword>
<keyword evidence="5 11" id="KW-0479">Metal-binding</keyword>
<evidence type="ECO:0000256" key="12">
    <source>
        <dbReference type="RuleBase" id="RU000461"/>
    </source>
</evidence>
<dbReference type="InterPro" id="IPR036396">
    <property type="entry name" value="Cyt_P450_sf"/>
</dbReference>
<accession>A0ABD1VKS5</accession>
<dbReference type="InterPro" id="IPR017972">
    <property type="entry name" value="Cyt_P450_CS"/>
</dbReference>
<dbReference type="EMBL" id="JBFOLJ010000005">
    <property type="protein sequence ID" value="KAL2537949.1"/>
    <property type="molecule type" value="Genomic_DNA"/>
</dbReference>
<evidence type="ECO:0000256" key="10">
    <source>
        <dbReference type="ARBA" id="ARBA00023136"/>
    </source>
</evidence>
<comment type="cofactor">
    <cofactor evidence="11">
        <name>heme</name>
        <dbReference type="ChEBI" id="CHEBI:30413"/>
    </cofactor>
</comment>
<organism evidence="13 14">
    <name type="scientific">Forsythia ovata</name>
    <dbReference type="NCBI Taxonomy" id="205694"/>
    <lineage>
        <taxon>Eukaryota</taxon>
        <taxon>Viridiplantae</taxon>
        <taxon>Streptophyta</taxon>
        <taxon>Embryophyta</taxon>
        <taxon>Tracheophyta</taxon>
        <taxon>Spermatophyta</taxon>
        <taxon>Magnoliopsida</taxon>
        <taxon>eudicotyledons</taxon>
        <taxon>Gunneridae</taxon>
        <taxon>Pentapetalae</taxon>
        <taxon>asterids</taxon>
        <taxon>lamiids</taxon>
        <taxon>Lamiales</taxon>
        <taxon>Oleaceae</taxon>
        <taxon>Forsythieae</taxon>
        <taxon>Forsythia</taxon>
    </lineage>
</organism>